<evidence type="ECO:0000256" key="3">
    <source>
        <dbReference type="PROSITE-ProRule" id="PRU00335"/>
    </source>
</evidence>
<evidence type="ECO:0000256" key="1">
    <source>
        <dbReference type="ARBA" id="ARBA00022491"/>
    </source>
</evidence>
<dbReference type="EMBL" id="MAOI01000004">
    <property type="protein sequence ID" value="OJD82612.1"/>
    <property type="molecule type" value="Genomic_DNA"/>
</dbReference>
<organism evidence="5 6">
    <name type="scientific">Bacillus paramycoides</name>
    <dbReference type="NCBI Taxonomy" id="2026194"/>
    <lineage>
        <taxon>Bacteria</taxon>
        <taxon>Bacillati</taxon>
        <taxon>Bacillota</taxon>
        <taxon>Bacilli</taxon>
        <taxon>Bacillales</taxon>
        <taxon>Bacillaceae</taxon>
        <taxon>Bacillus</taxon>
        <taxon>Bacillus cereus group</taxon>
    </lineage>
</organism>
<dbReference type="InterPro" id="IPR050624">
    <property type="entry name" value="HTH-type_Tx_Regulator"/>
</dbReference>
<dbReference type="InterPro" id="IPR041490">
    <property type="entry name" value="KstR2_TetR_C"/>
</dbReference>
<feature type="DNA-binding region" description="H-T-H motif" evidence="3">
    <location>
        <begin position="30"/>
        <end position="49"/>
    </location>
</feature>
<evidence type="ECO:0000313" key="5">
    <source>
        <dbReference type="EMBL" id="OJD82612.1"/>
    </source>
</evidence>
<dbReference type="InterPro" id="IPR009057">
    <property type="entry name" value="Homeodomain-like_sf"/>
</dbReference>
<keyword evidence="2 3" id="KW-0238">DNA-binding</keyword>
<dbReference type="PANTHER" id="PTHR43479:SF11">
    <property type="entry name" value="ACREF_ENVCD OPERON REPRESSOR-RELATED"/>
    <property type="match status" value="1"/>
</dbReference>
<gene>
    <name evidence="5" type="ORF">BAU28_19730</name>
</gene>
<dbReference type="Pfam" id="PF00440">
    <property type="entry name" value="TetR_N"/>
    <property type="match status" value="1"/>
</dbReference>
<sequence length="197" mass="23080">MSLREKKIAKKKEDILRSAATILSEKNDATMEEIASILLMTKGSIYYYFKNKEELLYQCHKLILDRRIEKIAEISKLDISPIEKIRKAIILHIIHTIDEKNMFAVFSRPEKTFSGDYLHEICKLMDDYANYYDQIIIEGIHIQAFPPLDIKIARNTILGSIHWVNQWYSPNGKMDKHEISELIANYLLRILTPENPK</sequence>
<name>A0A1J9W4P2_9BACI</name>
<dbReference type="InterPro" id="IPR001647">
    <property type="entry name" value="HTH_TetR"/>
</dbReference>
<protein>
    <recommendedName>
        <fullName evidence="4">HTH tetR-type domain-containing protein</fullName>
    </recommendedName>
</protein>
<proteinExistence type="predicted"/>
<dbReference type="PROSITE" id="PS50977">
    <property type="entry name" value="HTH_TETR_2"/>
    <property type="match status" value="1"/>
</dbReference>
<dbReference type="PANTHER" id="PTHR43479">
    <property type="entry name" value="ACREF/ENVCD OPERON REPRESSOR-RELATED"/>
    <property type="match status" value="1"/>
</dbReference>
<dbReference type="Proteomes" id="UP000182788">
    <property type="component" value="Unassembled WGS sequence"/>
</dbReference>
<dbReference type="SUPFAM" id="SSF46689">
    <property type="entry name" value="Homeodomain-like"/>
    <property type="match status" value="1"/>
</dbReference>
<dbReference type="GeneID" id="87589865"/>
<evidence type="ECO:0000313" key="6">
    <source>
        <dbReference type="Proteomes" id="UP000182788"/>
    </source>
</evidence>
<dbReference type="InterPro" id="IPR036271">
    <property type="entry name" value="Tet_transcr_reg_TetR-rel_C_sf"/>
</dbReference>
<evidence type="ECO:0000259" key="4">
    <source>
        <dbReference type="PROSITE" id="PS50977"/>
    </source>
</evidence>
<keyword evidence="1" id="KW-0678">Repressor</keyword>
<feature type="domain" description="HTH tetR-type" evidence="4">
    <location>
        <begin position="9"/>
        <end position="67"/>
    </location>
</feature>
<dbReference type="Gene3D" id="1.10.10.60">
    <property type="entry name" value="Homeodomain-like"/>
    <property type="match status" value="1"/>
</dbReference>
<evidence type="ECO:0000256" key="2">
    <source>
        <dbReference type="ARBA" id="ARBA00023125"/>
    </source>
</evidence>
<dbReference type="AlphaFoldDB" id="A0A1J9W4P2"/>
<dbReference type="Gene3D" id="1.10.357.10">
    <property type="entry name" value="Tetracycline Repressor, domain 2"/>
    <property type="match status" value="1"/>
</dbReference>
<dbReference type="GO" id="GO:0003677">
    <property type="term" value="F:DNA binding"/>
    <property type="evidence" value="ECO:0007669"/>
    <property type="project" value="UniProtKB-UniRule"/>
</dbReference>
<reference evidence="5 6" key="1">
    <citation type="submission" date="2016-06" db="EMBL/GenBank/DDBJ databases">
        <title>First insights into the genetic diversity and population structure of in the Bacillus cereus group bacteria from diverse marine environments.</title>
        <authorList>
            <person name="Liu Y."/>
            <person name="Lai Q."/>
            <person name="Shao Z."/>
        </authorList>
    </citation>
    <scope>NUCLEOTIDE SEQUENCE [LARGE SCALE GENOMIC DNA]</scope>
    <source>
        <strain evidence="5 6">NH24A2</strain>
    </source>
</reference>
<accession>A0A1J9W4P2</accession>
<dbReference type="SUPFAM" id="SSF48498">
    <property type="entry name" value="Tetracyclin repressor-like, C-terminal domain"/>
    <property type="match status" value="1"/>
</dbReference>
<dbReference type="RefSeq" id="WP_071717345.1">
    <property type="nucleotide sequence ID" value="NZ_CBCSHB010000018.1"/>
</dbReference>
<comment type="caution">
    <text evidence="5">The sequence shown here is derived from an EMBL/GenBank/DDBJ whole genome shotgun (WGS) entry which is preliminary data.</text>
</comment>
<dbReference type="Pfam" id="PF17932">
    <property type="entry name" value="TetR_C_24"/>
    <property type="match status" value="1"/>
</dbReference>